<comment type="caution">
    <text evidence="1">The sequence shown here is derived from an EMBL/GenBank/DDBJ whole genome shotgun (WGS) entry which is preliminary data.</text>
</comment>
<dbReference type="AlphaFoldDB" id="A0A4Y2BQQ2"/>
<gene>
    <name evidence="1" type="ORF">AVEN_185005_1</name>
</gene>
<evidence type="ECO:0000313" key="1">
    <source>
        <dbReference type="EMBL" id="GBL94027.1"/>
    </source>
</evidence>
<name>A0A4Y2BQQ2_ARAVE</name>
<sequence length="180" mass="21056">MRYEYECSAREDSALAETMQITSECCAKQLTQGPHRYGLQQLYSNRVTVILFYRHCDLSEATENHLGDKFDLEHLSGNNTSACEVRFYCPSGQMSCQTKNYGRNMNSRCMKEKNIDEISSVFHQLGHEKYSTQLEPSIHIVNGCIFRSLMDRPIRVVLIKHIFMQIYSDILEHPYYWTTF</sequence>
<evidence type="ECO:0000313" key="2">
    <source>
        <dbReference type="Proteomes" id="UP000499080"/>
    </source>
</evidence>
<organism evidence="1 2">
    <name type="scientific">Araneus ventricosus</name>
    <name type="common">Orbweaver spider</name>
    <name type="synonym">Epeira ventricosa</name>
    <dbReference type="NCBI Taxonomy" id="182803"/>
    <lineage>
        <taxon>Eukaryota</taxon>
        <taxon>Metazoa</taxon>
        <taxon>Ecdysozoa</taxon>
        <taxon>Arthropoda</taxon>
        <taxon>Chelicerata</taxon>
        <taxon>Arachnida</taxon>
        <taxon>Araneae</taxon>
        <taxon>Araneomorphae</taxon>
        <taxon>Entelegynae</taxon>
        <taxon>Araneoidea</taxon>
        <taxon>Araneidae</taxon>
        <taxon>Araneus</taxon>
    </lineage>
</organism>
<keyword evidence="2" id="KW-1185">Reference proteome</keyword>
<dbReference type="Proteomes" id="UP000499080">
    <property type="component" value="Unassembled WGS sequence"/>
</dbReference>
<proteinExistence type="predicted"/>
<reference evidence="1 2" key="1">
    <citation type="journal article" date="2019" name="Sci. Rep.">
        <title>Orb-weaving spider Araneus ventricosus genome elucidates the spidroin gene catalogue.</title>
        <authorList>
            <person name="Kono N."/>
            <person name="Nakamura H."/>
            <person name="Ohtoshi R."/>
            <person name="Moran D.A.P."/>
            <person name="Shinohara A."/>
            <person name="Yoshida Y."/>
            <person name="Fujiwara M."/>
            <person name="Mori M."/>
            <person name="Tomita M."/>
            <person name="Arakawa K."/>
        </authorList>
    </citation>
    <scope>NUCLEOTIDE SEQUENCE [LARGE SCALE GENOMIC DNA]</scope>
</reference>
<dbReference type="EMBL" id="BGPR01000099">
    <property type="protein sequence ID" value="GBL94027.1"/>
    <property type="molecule type" value="Genomic_DNA"/>
</dbReference>
<protein>
    <submittedName>
        <fullName evidence="1">Uncharacterized protein</fullName>
    </submittedName>
</protein>
<accession>A0A4Y2BQQ2</accession>